<keyword evidence="3" id="KW-1185">Reference proteome</keyword>
<proteinExistence type="inferred from homology"/>
<dbReference type="SMART" id="SM01152">
    <property type="entry name" value="DUF167"/>
    <property type="match status" value="1"/>
</dbReference>
<dbReference type="PANTHER" id="PTHR13420">
    <property type="entry name" value="UPF0235 PROTEIN C15ORF40"/>
    <property type="match status" value="1"/>
</dbReference>
<comment type="similarity">
    <text evidence="1">Belongs to the UPF0235 family.</text>
</comment>
<protein>
    <submittedName>
        <fullName evidence="2">CO040 protein</fullName>
    </submittedName>
</protein>
<dbReference type="InterPro" id="IPR036591">
    <property type="entry name" value="YggU-like_sf"/>
</dbReference>
<evidence type="ECO:0000256" key="1">
    <source>
        <dbReference type="ARBA" id="ARBA00010364"/>
    </source>
</evidence>
<dbReference type="PANTHER" id="PTHR13420:SF7">
    <property type="entry name" value="UPF0235 PROTEIN C15ORF40"/>
    <property type="match status" value="1"/>
</dbReference>
<evidence type="ECO:0000313" key="3">
    <source>
        <dbReference type="Proteomes" id="UP001166093"/>
    </source>
</evidence>
<dbReference type="EMBL" id="JAAWVQ010016651">
    <property type="protein sequence ID" value="MBN3272125.1"/>
    <property type="molecule type" value="Genomic_DNA"/>
</dbReference>
<name>A0ABS2XD46_POLSP</name>
<evidence type="ECO:0000313" key="2">
    <source>
        <dbReference type="EMBL" id="MBN3272125.1"/>
    </source>
</evidence>
<feature type="non-terminal residue" evidence="2">
    <location>
        <position position="1"/>
    </location>
</feature>
<reference evidence="2" key="1">
    <citation type="journal article" date="2021" name="Cell">
        <title>Tracing the genetic footprints of vertebrate landing in non-teleost ray-finned fishes.</title>
        <authorList>
            <person name="Bi X."/>
            <person name="Wang K."/>
            <person name="Yang L."/>
            <person name="Pan H."/>
            <person name="Jiang H."/>
            <person name="Wei Q."/>
            <person name="Fang M."/>
            <person name="Yu H."/>
            <person name="Zhu C."/>
            <person name="Cai Y."/>
            <person name="He Y."/>
            <person name="Gan X."/>
            <person name="Zeng H."/>
            <person name="Yu D."/>
            <person name="Zhu Y."/>
            <person name="Jiang H."/>
            <person name="Qiu Q."/>
            <person name="Yang H."/>
            <person name="Zhang Y.E."/>
            <person name="Wang W."/>
            <person name="Zhu M."/>
            <person name="He S."/>
            <person name="Zhang G."/>
        </authorList>
    </citation>
    <scope>NUCLEOTIDE SEQUENCE</scope>
    <source>
        <strain evidence="2">Pddl_001</strain>
    </source>
</reference>
<dbReference type="SUPFAM" id="SSF69786">
    <property type="entry name" value="YggU-like"/>
    <property type="match status" value="1"/>
</dbReference>
<dbReference type="Gene3D" id="3.30.1200.10">
    <property type="entry name" value="YggU-like"/>
    <property type="match status" value="1"/>
</dbReference>
<organism evidence="2 3">
    <name type="scientific">Polyodon spathula</name>
    <name type="common">North American paddlefish</name>
    <name type="synonym">Squalus spathula</name>
    <dbReference type="NCBI Taxonomy" id="7913"/>
    <lineage>
        <taxon>Eukaryota</taxon>
        <taxon>Metazoa</taxon>
        <taxon>Chordata</taxon>
        <taxon>Craniata</taxon>
        <taxon>Vertebrata</taxon>
        <taxon>Euteleostomi</taxon>
        <taxon>Actinopterygii</taxon>
        <taxon>Chondrostei</taxon>
        <taxon>Acipenseriformes</taxon>
        <taxon>Polyodontidae</taxon>
        <taxon>Polyodon</taxon>
    </lineage>
</organism>
<gene>
    <name evidence="2" type="primary">Co040_1</name>
    <name evidence="2" type="ORF">GTO93_0012336</name>
</gene>
<dbReference type="Proteomes" id="UP001166093">
    <property type="component" value="Unassembled WGS sequence"/>
</dbReference>
<sequence>MWNSLHFDPQGTINLCVPVIISKAVSVSIAAPPSDGEANAELVWYLSRVLELKKSQVTLDKGCKSREKVVKLSASVSPEEVLERLKKEAANS</sequence>
<dbReference type="NCBIfam" id="TIGR00251">
    <property type="entry name" value="DUF167 family protein"/>
    <property type="match status" value="1"/>
</dbReference>
<dbReference type="InterPro" id="IPR003746">
    <property type="entry name" value="DUF167"/>
</dbReference>
<dbReference type="Pfam" id="PF02594">
    <property type="entry name" value="DUF167"/>
    <property type="match status" value="1"/>
</dbReference>
<accession>A0ABS2XD46</accession>
<comment type="caution">
    <text evidence="2">The sequence shown here is derived from an EMBL/GenBank/DDBJ whole genome shotgun (WGS) entry which is preliminary data.</text>
</comment>
<feature type="non-terminal residue" evidence="2">
    <location>
        <position position="92"/>
    </location>
</feature>
<dbReference type="HAMAP" id="MF_00634">
    <property type="entry name" value="UPF0235"/>
    <property type="match status" value="1"/>
</dbReference>